<name>A0A0P1ETY7_9RHOB</name>
<dbReference type="OrthoDB" id="7875768at2"/>
<evidence type="ECO:0000256" key="1">
    <source>
        <dbReference type="SAM" id="MobiDB-lite"/>
    </source>
</evidence>
<sequence length="249" mass="27025">MTEKVVNGRVEDVLSSIKRLVGERGEQTSEPTPSIARKPGRLVLTDALRVGGTSSIQDGPENEAEAKEGYTVDASVKPMLLRACDVIDREDSANKEQAKNPTNSLGAKIEALEAAIARTEDQWEPDGDSEDEYSGTPAKALEFSVRKDFSDTEGKKAEPNQAKAKEAVATTKATFVRDPEVIAAPLVHPVEAAAEESAIAGISEDALRKMIAEVVRKELQGVLGERITRNVRKMVRRELYKALAEQGLE</sequence>
<organism evidence="2 3">
    <name type="scientific">Ruegeria atlantica</name>
    <dbReference type="NCBI Taxonomy" id="81569"/>
    <lineage>
        <taxon>Bacteria</taxon>
        <taxon>Pseudomonadati</taxon>
        <taxon>Pseudomonadota</taxon>
        <taxon>Alphaproteobacteria</taxon>
        <taxon>Rhodobacterales</taxon>
        <taxon>Roseobacteraceae</taxon>
        <taxon>Ruegeria</taxon>
    </lineage>
</organism>
<dbReference type="RefSeq" id="WP_058275853.1">
    <property type="nucleotide sequence ID" value="NZ_CYPU01000006.1"/>
</dbReference>
<accession>A0A0P1ETY7</accession>
<dbReference type="Proteomes" id="UP000050783">
    <property type="component" value="Unassembled WGS sequence"/>
</dbReference>
<feature type="compositionally biased region" description="Acidic residues" evidence="1">
    <location>
        <begin position="122"/>
        <end position="133"/>
    </location>
</feature>
<feature type="region of interest" description="Disordered" evidence="1">
    <location>
        <begin position="120"/>
        <end position="140"/>
    </location>
</feature>
<proteinExistence type="predicted"/>
<protein>
    <submittedName>
        <fullName evidence="2">Uncharacterized protein</fullName>
    </submittedName>
</protein>
<evidence type="ECO:0000313" key="3">
    <source>
        <dbReference type="Proteomes" id="UP000050783"/>
    </source>
</evidence>
<evidence type="ECO:0000313" key="2">
    <source>
        <dbReference type="EMBL" id="CUH45961.1"/>
    </source>
</evidence>
<reference evidence="2 3" key="1">
    <citation type="submission" date="2015-09" db="EMBL/GenBank/DDBJ databases">
        <authorList>
            <consortium name="Swine Surveillance"/>
        </authorList>
    </citation>
    <scope>NUCLEOTIDE SEQUENCE [LARGE SCALE GENOMIC DNA]</scope>
    <source>
        <strain evidence="2 3">CECT 4292</strain>
    </source>
</reference>
<dbReference type="EMBL" id="CYPU01000006">
    <property type="protein sequence ID" value="CUH45961.1"/>
    <property type="molecule type" value="Genomic_DNA"/>
</dbReference>
<dbReference type="AlphaFoldDB" id="A0A0P1ETY7"/>
<gene>
    <name evidence="2" type="ORF">RUA4292_00125</name>
</gene>
<dbReference type="STRING" id="81569.RUM4293_03117"/>
<dbReference type="GeneID" id="55491455"/>